<reference evidence="14 15" key="1">
    <citation type="journal article" date="2019" name="Sci. Rep.">
        <title>Sulfobacillus thermotolerans: new insights into resistance and metabolic capacities of acidophilic chemolithotrophs.</title>
        <authorList>
            <person name="Panyushkina A.E."/>
            <person name="Babenko V.V."/>
            <person name="Nikitina A.S."/>
            <person name="Selezneva O.V."/>
            <person name="Tsaplina I.A."/>
            <person name="Letarova M.A."/>
            <person name="Kostryukova E.S."/>
            <person name="Letarov A.V."/>
        </authorList>
    </citation>
    <scope>NUCLEOTIDE SEQUENCE [LARGE SCALE GENOMIC DNA]</scope>
    <source>
        <strain evidence="14 15">Kr1</strain>
    </source>
</reference>
<keyword evidence="15" id="KW-1185">Reference proteome</keyword>
<evidence type="ECO:0000259" key="13">
    <source>
        <dbReference type="PROSITE" id="PS51747"/>
    </source>
</evidence>
<proteinExistence type="inferred from homology"/>
<evidence type="ECO:0000256" key="9">
    <source>
        <dbReference type="ARBA" id="ARBA00032005"/>
    </source>
</evidence>
<organism evidence="14 15">
    <name type="scientific">Sulfobacillus thermotolerans</name>
    <dbReference type="NCBI Taxonomy" id="338644"/>
    <lineage>
        <taxon>Bacteria</taxon>
        <taxon>Bacillati</taxon>
        <taxon>Bacillota</taxon>
        <taxon>Clostridia</taxon>
        <taxon>Eubacteriales</taxon>
        <taxon>Clostridiales Family XVII. Incertae Sedis</taxon>
        <taxon>Sulfobacillus</taxon>
    </lineage>
</organism>
<dbReference type="PROSITE" id="PS51747">
    <property type="entry name" value="CYT_DCMP_DEAMINASES_2"/>
    <property type="match status" value="1"/>
</dbReference>
<accession>A0ABN5GXE7</accession>
<evidence type="ECO:0000256" key="7">
    <source>
        <dbReference type="ARBA" id="ARBA00022801"/>
    </source>
</evidence>
<name>A0ABN5GXE7_9FIRM</name>
<gene>
    <name evidence="14" type="ORF">BXT84_04005</name>
</gene>
<comment type="catalytic activity">
    <reaction evidence="10 12">
        <text>2'-deoxycytidine + H2O + H(+) = 2'-deoxyuridine + NH4(+)</text>
        <dbReference type="Rhea" id="RHEA:13433"/>
        <dbReference type="ChEBI" id="CHEBI:15377"/>
        <dbReference type="ChEBI" id="CHEBI:15378"/>
        <dbReference type="ChEBI" id="CHEBI:15698"/>
        <dbReference type="ChEBI" id="CHEBI:16450"/>
        <dbReference type="ChEBI" id="CHEBI:28938"/>
        <dbReference type="EC" id="3.5.4.5"/>
    </reaction>
</comment>
<sequence length="137" mass="15114">MAYSLQELKEQARQVRDRAYVPYSHFPVGAALVGKDGQIFSGCNVENASYPLGMCAERACVSMALAAGVRSFEAIWIMGERERPMPCGGCRQVLSEFGDLQIFVASGDGDDVKSYWLHDLLPESFHWSPTHPGELAE</sequence>
<comment type="cofactor">
    <cofactor evidence="1 12">
        <name>Zn(2+)</name>
        <dbReference type="ChEBI" id="CHEBI:29105"/>
    </cofactor>
</comment>
<dbReference type="SUPFAM" id="SSF53927">
    <property type="entry name" value="Cytidine deaminase-like"/>
    <property type="match status" value="1"/>
</dbReference>
<evidence type="ECO:0000256" key="10">
    <source>
        <dbReference type="ARBA" id="ARBA00049252"/>
    </source>
</evidence>
<evidence type="ECO:0000313" key="15">
    <source>
        <dbReference type="Proteomes" id="UP000325292"/>
    </source>
</evidence>
<dbReference type="InterPro" id="IPR050202">
    <property type="entry name" value="Cyt/Deoxycyt_deaminase"/>
</dbReference>
<dbReference type="Gene3D" id="3.40.140.10">
    <property type="entry name" value="Cytidine Deaminase, domain 2"/>
    <property type="match status" value="1"/>
</dbReference>
<dbReference type="Proteomes" id="UP000325292">
    <property type="component" value="Chromosome"/>
</dbReference>
<evidence type="ECO:0000256" key="4">
    <source>
        <dbReference type="ARBA" id="ARBA00012783"/>
    </source>
</evidence>
<evidence type="ECO:0000256" key="2">
    <source>
        <dbReference type="ARBA" id="ARBA00003949"/>
    </source>
</evidence>
<evidence type="ECO:0000256" key="11">
    <source>
        <dbReference type="ARBA" id="ARBA00049558"/>
    </source>
</evidence>
<dbReference type="InterPro" id="IPR002125">
    <property type="entry name" value="CMP_dCMP_dom"/>
</dbReference>
<dbReference type="InterPro" id="IPR006262">
    <property type="entry name" value="Cyt_deam_tetra"/>
</dbReference>
<evidence type="ECO:0000256" key="1">
    <source>
        <dbReference type="ARBA" id="ARBA00001947"/>
    </source>
</evidence>
<dbReference type="PANTHER" id="PTHR11644">
    <property type="entry name" value="CYTIDINE DEAMINASE"/>
    <property type="match status" value="1"/>
</dbReference>
<evidence type="ECO:0000256" key="8">
    <source>
        <dbReference type="ARBA" id="ARBA00022833"/>
    </source>
</evidence>
<dbReference type="CDD" id="cd01283">
    <property type="entry name" value="cytidine_deaminase"/>
    <property type="match status" value="1"/>
</dbReference>
<dbReference type="NCBIfam" id="TIGR01354">
    <property type="entry name" value="cyt_deam_tetra"/>
    <property type="match status" value="1"/>
</dbReference>
<dbReference type="EMBL" id="CP019454">
    <property type="protein sequence ID" value="AUW93221.1"/>
    <property type="molecule type" value="Genomic_DNA"/>
</dbReference>
<evidence type="ECO:0000256" key="12">
    <source>
        <dbReference type="RuleBase" id="RU364006"/>
    </source>
</evidence>
<evidence type="ECO:0000256" key="3">
    <source>
        <dbReference type="ARBA" id="ARBA00006576"/>
    </source>
</evidence>
<comment type="catalytic activity">
    <reaction evidence="11 12">
        <text>cytidine + H2O + H(+) = uridine + NH4(+)</text>
        <dbReference type="Rhea" id="RHEA:16069"/>
        <dbReference type="ChEBI" id="CHEBI:15377"/>
        <dbReference type="ChEBI" id="CHEBI:15378"/>
        <dbReference type="ChEBI" id="CHEBI:16704"/>
        <dbReference type="ChEBI" id="CHEBI:17562"/>
        <dbReference type="ChEBI" id="CHEBI:28938"/>
        <dbReference type="EC" id="3.5.4.5"/>
    </reaction>
</comment>
<feature type="domain" description="CMP/dCMP-type deaminase" evidence="13">
    <location>
        <begin position="3"/>
        <end position="128"/>
    </location>
</feature>
<evidence type="ECO:0000256" key="5">
    <source>
        <dbReference type="ARBA" id="ARBA00018266"/>
    </source>
</evidence>
<dbReference type="InterPro" id="IPR016193">
    <property type="entry name" value="Cytidine_deaminase-like"/>
</dbReference>
<comment type="function">
    <text evidence="2 12">This enzyme scavenges exogenous and endogenous cytidine and 2'-deoxycytidine for UMP synthesis.</text>
</comment>
<comment type="similarity">
    <text evidence="3 12">Belongs to the cytidine and deoxycytidylate deaminase family.</text>
</comment>
<keyword evidence="7 12" id="KW-0378">Hydrolase</keyword>
<dbReference type="PANTHER" id="PTHR11644:SF2">
    <property type="entry name" value="CYTIDINE DEAMINASE"/>
    <property type="match status" value="1"/>
</dbReference>
<evidence type="ECO:0000256" key="6">
    <source>
        <dbReference type="ARBA" id="ARBA00022723"/>
    </source>
</evidence>
<dbReference type="Pfam" id="PF00383">
    <property type="entry name" value="dCMP_cyt_deam_1"/>
    <property type="match status" value="1"/>
</dbReference>
<keyword evidence="6 12" id="KW-0479">Metal-binding</keyword>
<dbReference type="EC" id="3.5.4.5" evidence="4 12"/>
<protein>
    <recommendedName>
        <fullName evidence="5 12">Cytidine deaminase</fullName>
        <ecNumber evidence="4 12">3.5.4.5</ecNumber>
    </recommendedName>
    <alternativeName>
        <fullName evidence="9 12">Cytidine aminohydrolase</fullName>
    </alternativeName>
</protein>
<keyword evidence="8 12" id="KW-0862">Zinc</keyword>
<evidence type="ECO:0000313" key="14">
    <source>
        <dbReference type="EMBL" id="AUW93221.1"/>
    </source>
</evidence>
<dbReference type="NCBIfam" id="NF004064">
    <property type="entry name" value="PRK05578.1"/>
    <property type="match status" value="1"/>
</dbReference>